<dbReference type="GO" id="GO:0005549">
    <property type="term" value="F:odorant binding"/>
    <property type="evidence" value="ECO:0007669"/>
    <property type="project" value="InterPro"/>
</dbReference>
<keyword evidence="2" id="KW-0732">Signal</keyword>
<feature type="region of interest" description="Disordered" evidence="1">
    <location>
        <begin position="140"/>
        <end position="162"/>
    </location>
</feature>
<sequence>MKSFVVACALFAVALAAPQEHHHHDHADVHGMKAVHEKCQNDPATHLETSVLEDLRKNRNNAQLPPNFGLHVQCMSKGMNLIQEDGKVNVEGVKTHVGHVEKDQSKADSIVQECAQNKENEKETSKHVWECLHKNHIFSGPHHHHHSDESSASSESEEHHHH</sequence>
<feature type="chain" id="PRO_5015128343" evidence="2">
    <location>
        <begin position="17"/>
        <end position="162"/>
    </location>
</feature>
<dbReference type="Gene3D" id="1.10.238.20">
    <property type="entry name" value="Pheromone/general odorant binding protein domain"/>
    <property type="match status" value="1"/>
</dbReference>
<organism evidence="3">
    <name type="scientific">Anthonomus grandis</name>
    <name type="common">Mexican cotton boll weevil</name>
    <name type="synonym">Anthonomus thurberiae</name>
    <dbReference type="NCBI Taxonomy" id="7044"/>
    <lineage>
        <taxon>Eukaryota</taxon>
        <taxon>Metazoa</taxon>
        <taxon>Ecdysozoa</taxon>
        <taxon>Arthropoda</taxon>
        <taxon>Hexapoda</taxon>
        <taxon>Insecta</taxon>
        <taxon>Pterygota</taxon>
        <taxon>Neoptera</taxon>
        <taxon>Endopterygota</taxon>
        <taxon>Coleoptera</taxon>
        <taxon>Polyphaga</taxon>
        <taxon>Cucujiformia</taxon>
        <taxon>Curculionidae</taxon>
        <taxon>Curculioninae</taxon>
        <taxon>Anthonomini</taxon>
        <taxon>Anthonomus</taxon>
    </lineage>
</organism>
<proteinExistence type="evidence at transcript level"/>
<dbReference type="SUPFAM" id="SSF47565">
    <property type="entry name" value="Insect pheromone/odorant-binding proteins"/>
    <property type="match status" value="1"/>
</dbReference>
<dbReference type="SMART" id="SM00708">
    <property type="entry name" value="PhBP"/>
    <property type="match status" value="1"/>
</dbReference>
<dbReference type="InterPro" id="IPR036728">
    <property type="entry name" value="PBP_GOBP_sf"/>
</dbReference>
<evidence type="ECO:0000256" key="2">
    <source>
        <dbReference type="SAM" id="SignalP"/>
    </source>
</evidence>
<dbReference type="EMBL" id="KY826463">
    <property type="protein sequence ID" value="AVI04891.1"/>
    <property type="molecule type" value="mRNA"/>
</dbReference>
<evidence type="ECO:0000256" key="1">
    <source>
        <dbReference type="SAM" id="MobiDB-lite"/>
    </source>
</evidence>
<evidence type="ECO:0000313" key="3">
    <source>
        <dbReference type="EMBL" id="AVI04891.1"/>
    </source>
</evidence>
<dbReference type="AlphaFoldDB" id="A0A2P9JZF0"/>
<reference evidence="3" key="1">
    <citation type="submission" date="2017-03" db="EMBL/GenBank/DDBJ databases">
        <title>Hypothetical protein related to olfaction in boll weevil.</title>
        <authorList>
            <person name="Pires Paula D."/>
            <person name="C Togawa R."/>
        </authorList>
    </citation>
    <scope>NUCLEOTIDE SEQUENCE</scope>
</reference>
<dbReference type="InterPro" id="IPR006170">
    <property type="entry name" value="PBP/GOBP"/>
</dbReference>
<accession>A0A2P9JZF0</accession>
<name>A0A2P9JZF0_ANTGR</name>
<dbReference type="Pfam" id="PF01395">
    <property type="entry name" value="PBP_GOBP"/>
    <property type="match status" value="1"/>
</dbReference>
<dbReference type="CDD" id="cd23992">
    <property type="entry name" value="PBP_GOBP"/>
    <property type="match status" value="1"/>
</dbReference>
<protein>
    <submittedName>
        <fullName evidence="3">Putative odorant-binding protein 10</fullName>
    </submittedName>
</protein>
<feature type="signal peptide" evidence="2">
    <location>
        <begin position="1"/>
        <end position="16"/>
    </location>
</feature>